<dbReference type="EMBL" id="VDMD01000005">
    <property type="protein sequence ID" value="TRM65215.1"/>
    <property type="molecule type" value="Genomic_DNA"/>
</dbReference>
<organism evidence="1 2">
    <name type="scientific">Schizophyllum amplum</name>
    <dbReference type="NCBI Taxonomy" id="97359"/>
    <lineage>
        <taxon>Eukaryota</taxon>
        <taxon>Fungi</taxon>
        <taxon>Dikarya</taxon>
        <taxon>Basidiomycota</taxon>
        <taxon>Agaricomycotina</taxon>
        <taxon>Agaricomycetes</taxon>
        <taxon>Agaricomycetidae</taxon>
        <taxon>Agaricales</taxon>
        <taxon>Schizophyllaceae</taxon>
        <taxon>Schizophyllum</taxon>
    </lineage>
</organism>
<accession>A0A550CK84</accession>
<reference evidence="1 2" key="1">
    <citation type="journal article" date="2019" name="New Phytol.">
        <title>Comparative genomics reveals unique wood-decay strategies and fruiting body development in the Schizophyllaceae.</title>
        <authorList>
            <person name="Almasi E."/>
            <person name="Sahu N."/>
            <person name="Krizsan K."/>
            <person name="Balint B."/>
            <person name="Kovacs G.M."/>
            <person name="Kiss B."/>
            <person name="Cseklye J."/>
            <person name="Drula E."/>
            <person name="Henrissat B."/>
            <person name="Nagy I."/>
            <person name="Chovatia M."/>
            <person name="Adam C."/>
            <person name="LaButti K."/>
            <person name="Lipzen A."/>
            <person name="Riley R."/>
            <person name="Grigoriev I.V."/>
            <person name="Nagy L.G."/>
        </authorList>
    </citation>
    <scope>NUCLEOTIDE SEQUENCE [LARGE SCALE GENOMIC DNA]</scope>
    <source>
        <strain evidence="1 2">NL-1724</strain>
    </source>
</reference>
<sequence length="83" mass="9105">MQRLQPLLAPLIHQILPEILAKGISAKPDMKPKSGASTRGTSNATICLRRVRAEAYSRHTPTASRRIPAGMINRQIYLAVMLG</sequence>
<keyword evidence="2" id="KW-1185">Reference proteome</keyword>
<protein>
    <submittedName>
        <fullName evidence="1">Uncharacterized protein</fullName>
    </submittedName>
</protein>
<dbReference type="Proteomes" id="UP000320762">
    <property type="component" value="Unassembled WGS sequence"/>
</dbReference>
<dbReference type="AlphaFoldDB" id="A0A550CK84"/>
<evidence type="ECO:0000313" key="1">
    <source>
        <dbReference type="EMBL" id="TRM65215.1"/>
    </source>
</evidence>
<evidence type="ECO:0000313" key="2">
    <source>
        <dbReference type="Proteomes" id="UP000320762"/>
    </source>
</evidence>
<name>A0A550CK84_9AGAR</name>
<gene>
    <name evidence="1" type="ORF">BD626DRAFT_488073</name>
</gene>
<proteinExistence type="predicted"/>
<comment type="caution">
    <text evidence="1">The sequence shown here is derived from an EMBL/GenBank/DDBJ whole genome shotgun (WGS) entry which is preliminary data.</text>
</comment>